<dbReference type="Proteomes" id="UP000436138">
    <property type="component" value="Chromosome"/>
</dbReference>
<gene>
    <name evidence="2" type="ORF">GQF42_44405</name>
</gene>
<feature type="signal peptide" evidence="1">
    <location>
        <begin position="1"/>
        <end position="25"/>
    </location>
</feature>
<name>A0A6I6NFV3_9ACTN</name>
<protein>
    <recommendedName>
        <fullName evidence="4">LGFP repeat-containing protein</fullName>
    </recommendedName>
</protein>
<dbReference type="AlphaFoldDB" id="A0A6I6NFV3"/>
<accession>A0A6I6NFV3</accession>
<sequence length="442" mass="47662">MSKALAVAATAACLTLGLQATPASADSVCGKEVGGAILTKYNELGGEGGVLGCPTSGELTTPDGRGRYNTFDHGSIYWTATTGAHPVWGAIRDKWGAIGWEAGKLGYPVDDELTNPDGQGKRQQFEGGTVYWHPTRSNGAHPVWGRIGERWGQAQWEAGRYGYPISDEVQVPGAKGLSQMFEHGPIAWSPEETPNPQYAQARDLYLTPVSSTRDGGRQEAANLLPLGGDRGIVVVRGYIATDNNPVNDVIGNHRQWSTDPAAESKVTVAWDTESGRVGVYVEHSCVHAPGTSLDGCRDAKPLVRTQHAEVVQDDQTPQNEYWVVPTSGGGIKVSISAVNSFVDVPGYQYGDLGRINATFSISPHAYDDNNKAYTGFDVWTQKDKFPSWEVLRYPRLLDSASAPQAKWQGAVWQTHVSDLSAPQHTCSRYNPDSSDATLNCTG</sequence>
<dbReference type="EMBL" id="CP047020">
    <property type="protein sequence ID" value="QHA10202.1"/>
    <property type="molecule type" value="Genomic_DNA"/>
</dbReference>
<evidence type="ECO:0008006" key="4">
    <source>
        <dbReference type="Google" id="ProtNLM"/>
    </source>
</evidence>
<reference evidence="2 3" key="1">
    <citation type="submission" date="2019-12" db="EMBL/GenBank/DDBJ databases">
        <title>Streptomyces sp. strain T44 isolated from rhizosphere soil of Broussonetia papyrifera.</title>
        <authorList>
            <person name="Mo P."/>
        </authorList>
    </citation>
    <scope>NUCLEOTIDE SEQUENCE [LARGE SCALE GENOMIC DNA]</scope>
    <source>
        <strain evidence="2 3">T44</strain>
    </source>
</reference>
<feature type="chain" id="PRO_5026308629" description="LGFP repeat-containing protein" evidence="1">
    <location>
        <begin position="26"/>
        <end position="442"/>
    </location>
</feature>
<evidence type="ECO:0000313" key="2">
    <source>
        <dbReference type="EMBL" id="QHA10202.1"/>
    </source>
</evidence>
<keyword evidence="3" id="KW-1185">Reference proteome</keyword>
<evidence type="ECO:0000313" key="3">
    <source>
        <dbReference type="Proteomes" id="UP000436138"/>
    </source>
</evidence>
<dbReference type="Pfam" id="PF08310">
    <property type="entry name" value="LGFP"/>
    <property type="match status" value="3"/>
</dbReference>
<evidence type="ECO:0000256" key="1">
    <source>
        <dbReference type="SAM" id="SignalP"/>
    </source>
</evidence>
<dbReference type="InterPro" id="IPR013207">
    <property type="entry name" value="LGFP"/>
</dbReference>
<proteinExistence type="predicted"/>
<keyword evidence="1" id="KW-0732">Signal</keyword>
<organism evidence="2 3">
    <name type="scientific">Streptomyces broussonetiae</name>
    <dbReference type="NCBI Taxonomy" id="2686304"/>
    <lineage>
        <taxon>Bacteria</taxon>
        <taxon>Bacillati</taxon>
        <taxon>Actinomycetota</taxon>
        <taxon>Actinomycetes</taxon>
        <taxon>Kitasatosporales</taxon>
        <taxon>Streptomycetaceae</taxon>
        <taxon>Streptomyces</taxon>
    </lineage>
</organism>
<dbReference type="KEGG" id="sbro:GQF42_44405"/>